<dbReference type="AlphaFoldDB" id="A0A9P0A394"/>
<reference evidence="2" key="1">
    <citation type="submission" date="2021-12" db="EMBL/GenBank/DDBJ databases">
        <authorList>
            <person name="King R."/>
        </authorList>
    </citation>
    <scope>NUCLEOTIDE SEQUENCE</scope>
</reference>
<dbReference type="Proteomes" id="UP001152759">
    <property type="component" value="Chromosome 2"/>
</dbReference>
<evidence type="ECO:0000256" key="1">
    <source>
        <dbReference type="SAM" id="MobiDB-lite"/>
    </source>
</evidence>
<proteinExistence type="predicted"/>
<accession>A0A9P0A394</accession>
<organism evidence="2 3">
    <name type="scientific">Bemisia tabaci</name>
    <name type="common">Sweetpotato whitefly</name>
    <name type="synonym">Aleurodes tabaci</name>
    <dbReference type="NCBI Taxonomy" id="7038"/>
    <lineage>
        <taxon>Eukaryota</taxon>
        <taxon>Metazoa</taxon>
        <taxon>Ecdysozoa</taxon>
        <taxon>Arthropoda</taxon>
        <taxon>Hexapoda</taxon>
        <taxon>Insecta</taxon>
        <taxon>Pterygota</taxon>
        <taxon>Neoptera</taxon>
        <taxon>Paraneoptera</taxon>
        <taxon>Hemiptera</taxon>
        <taxon>Sternorrhyncha</taxon>
        <taxon>Aleyrodoidea</taxon>
        <taxon>Aleyrodidae</taxon>
        <taxon>Aleyrodinae</taxon>
        <taxon>Bemisia</taxon>
    </lineage>
</organism>
<evidence type="ECO:0000313" key="2">
    <source>
        <dbReference type="EMBL" id="CAH0384824.1"/>
    </source>
</evidence>
<gene>
    <name evidence="2" type="ORF">BEMITA_LOCUS4115</name>
</gene>
<feature type="compositionally biased region" description="Basic and acidic residues" evidence="1">
    <location>
        <begin position="1"/>
        <end position="18"/>
    </location>
</feature>
<sequence>MATKEDNSTLPESKEPKEIKKRRGKGAVGKTKIQNRLKFVEIDRVLRDSVSSTEHKLLLRDAFDQLSITFINFLTIVEDLENALLFCHVNTFHPSIIKPSELLFELKRIERFYKEELPLATTPENLPFFEELIDDHPKDANIGNQATILPKPHAVDRVAAKPQDILPLHPTVRRPGTKRHSST</sequence>
<name>A0A9P0A394_BEMTA</name>
<keyword evidence="3" id="KW-1185">Reference proteome</keyword>
<evidence type="ECO:0000313" key="3">
    <source>
        <dbReference type="Proteomes" id="UP001152759"/>
    </source>
</evidence>
<protein>
    <submittedName>
        <fullName evidence="2">Uncharacterized protein</fullName>
    </submittedName>
</protein>
<feature type="region of interest" description="Disordered" evidence="1">
    <location>
        <begin position="1"/>
        <end position="29"/>
    </location>
</feature>
<dbReference type="EMBL" id="OU963863">
    <property type="protein sequence ID" value="CAH0384824.1"/>
    <property type="molecule type" value="Genomic_DNA"/>
</dbReference>